<dbReference type="Proteomes" id="UP001519460">
    <property type="component" value="Unassembled WGS sequence"/>
</dbReference>
<feature type="compositionally biased region" description="Polar residues" evidence="1">
    <location>
        <begin position="53"/>
        <end position="63"/>
    </location>
</feature>
<evidence type="ECO:0000313" key="2">
    <source>
        <dbReference type="EMBL" id="KAK7474847.1"/>
    </source>
</evidence>
<name>A0ABD0JIK8_9CAEN</name>
<keyword evidence="3" id="KW-1185">Reference proteome</keyword>
<dbReference type="AlphaFoldDB" id="A0ABD0JIK8"/>
<accession>A0ABD0JIK8</accession>
<evidence type="ECO:0000256" key="1">
    <source>
        <dbReference type="SAM" id="MobiDB-lite"/>
    </source>
</evidence>
<organism evidence="2 3">
    <name type="scientific">Batillaria attramentaria</name>
    <dbReference type="NCBI Taxonomy" id="370345"/>
    <lineage>
        <taxon>Eukaryota</taxon>
        <taxon>Metazoa</taxon>
        <taxon>Spiralia</taxon>
        <taxon>Lophotrochozoa</taxon>
        <taxon>Mollusca</taxon>
        <taxon>Gastropoda</taxon>
        <taxon>Caenogastropoda</taxon>
        <taxon>Sorbeoconcha</taxon>
        <taxon>Cerithioidea</taxon>
        <taxon>Batillariidae</taxon>
        <taxon>Batillaria</taxon>
    </lineage>
</organism>
<reference evidence="2 3" key="1">
    <citation type="journal article" date="2023" name="Sci. Data">
        <title>Genome assembly of the Korean intertidal mud-creeper Batillaria attramentaria.</title>
        <authorList>
            <person name="Patra A.K."/>
            <person name="Ho P.T."/>
            <person name="Jun S."/>
            <person name="Lee S.J."/>
            <person name="Kim Y."/>
            <person name="Won Y.J."/>
        </authorList>
    </citation>
    <scope>NUCLEOTIDE SEQUENCE [LARGE SCALE GENOMIC DNA]</scope>
    <source>
        <strain evidence="2">Wonlab-2016</strain>
    </source>
</reference>
<gene>
    <name evidence="2" type="ORF">BaRGS_00033919</name>
</gene>
<dbReference type="EMBL" id="JACVVK020000423">
    <property type="protein sequence ID" value="KAK7474847.1"/>
    <property type="molecule type" value="Genomic_DNA"/>
</dbReference>
<protein>
    <submittedName>
        <fullName evidence="2">Uncharacterized protein</fullName>
    </submittedName>
</protein>
<proteinExistence type="predicted"/>
<feature type="region of interest" description="Disordered" evidence="1">
    <location>
        <begin position="38"/>
        <end position="84"/>
    </location>
</feature>
<sequence>MKENETTAASAVLFDWRKTTSFAQCCLALSFFLGDLGQPGARPLTPTRHCGSSRMSATLQSPAVTPKMSRISGFRKTSDDRKWQ</sequence>
<evidence type="ECO:0000313" key="3">
    <source>
        <dbReference type="Proteomes" id="UP001519460"/>
    </source>
</evidence>
<comment type="caution">
    <text evidence="2">The sequence shown here is derived from an EMBL/GenBank/DDBJ whole genome shotgun (WGS) entry which is preliminary data.</text>
</comment>